<protein>
    <submittedName>
        <fullName evidence="1">Uncharacterized protein</fullName>
    </submittedName>
</protein>
<organism evidence="1 2">
    <name type="scientific">Brucella tritici</name>
    <dbReference type="NCBI Taxonomy" id="94626"/>
    <lineage>
        <taxon>Bacteria</taxon>
        <taxon>Pseudomonadati</taxon>
        <taxon>Pseudomonadota</taxon>
        <taxon>Alphaproteobacteria</taxon>
        <taxon>Hyphomicrobiales</taxon>
        <taxon>Brucellaceae</taxon>
        <taxon>Brucella/Ochrobactrum group</taxon>
        <taxon>Brucella</taxon>
    </lineage>
</organism>
<evidence type="ECO:0000313" key="2">
    <source>
        <dbReference type="Proteomes" id="UP000460650"/>
    </source>
</evidence>
<dbReference type="Proteomes" id="UP000460650">
    <property type="component" value="Unassembled WGS sequence"/>
</dbReference>
<comment type="caution">
    <text evidence="1">The sequence shown here is derived from an EMBL/GenBank/DDBJ whole genome shotgun (WGS) entry which is preliminary data.</text>
</comment>
<proteinExistence type="predicted"/>
<gene>
    <name evidence="1" type="ORF">F9K94_05020</name>
</gene>
<name>A0A7V8B4P6_9HYPH</name>
<evidence type="ECO:0000313" key="1">
    <source>
        <dbReference type="EMBL" id="KAB2659549.1"/>
    </source>
</evidence>
<dbReference type="AlphaFoldDB" id="A0A7V8B4P6"/>
<reference evidence="1 2" key="1">
    <citation type="submission" date="2019-09" db="EMBL/GenBank/DDBJ databases">
        <title>Taxonomic organization of the family Brucellaceae based on a phylogenomic approach.</title>
        <authorList>
            <person name="Leclercq S."/>
            <person name="Cloeckaert A."/>
            <person name="Zygmunt M.S."/>
        </authorList>
    </citation>
    <scope>NUCLEOTIDE SEQUENCE [LARGE SCALE GENOMIC DNA]</scope>
    <source>
        <strain evidence="1 2">TA93</strain>
    </source>
</reference>
<sequence>MSEALSPKTVLRLSGYAPTVRHAGCPHNHTVSRAHFDLIEADRRVSTVYFYAHLIRKPFHTFRDVLRCIRPWRPSRS</sequence>
<accession>A0A7V8B4P6</accession>
<dbReference type="EMBL" id="WBVY01000001">
    <property type="protein sequence ID" value="KAB2659549.1"/>
    <property type="molecule type" value="Genomic_DNA"/>
</dbReference>